<dbReference type="Ensembl" id="ENSELUT00000112023.1">
    <property type="protein sequence ID" value="ENSELUP00000094590.1"/>
    <property type="gene ID" value="ENSELUG00000035861.1"/>
</dbReference>
<dbReference type="PANTHER" id="PTHR23268:SF28">
    <property type="entry name" value="T CELL RECEPTOR BETA VARIABLE 19"/>
    <property type="match status" value="1"/>
</dbReference>
<dbReference type="InterPro" id="IPR013783">
    <property type="entry name" value="Ig-like_fold"/>
</dbReference>
<organism evidence="3 4">
    <name type="scientific">Esox lucius</name>
    <name type="common">Northern pike</name>
    <dbReference type="NCBI Taxonomy" id="8010"/>
    <lineage>
        <taxon>Eukaryota</taxon>
        <taxon>Metazoa</taxon>
        <taxon>Chordata</taxon>
        <taxon>Craniata</taxon>
        <taxon>Vertebrata</taxon>
        <taxon>Euteleostomi</taxon>
        <taxon>Actinopterygii</taxon>
        <taxon>Neopterygii</taxon>
        <taxon>Teleostei</taxon>
        <taxon>Protacanthopterygii</taxon>
        <taxon>Esociformes</taxon>
        <taxon>Esocidae</taxon>
        <taxon>Esox</taxon>
    </lineage>
</organism>
<dbReference type="InterPro" id="IPR050413">
    <property type="entry name" value="TCR_beta_variable"/>
</dbReference>
<evidence type="ECO:0000256" key="2">
    <source>
        <dbReference type="SAM" id="Phobius"/>
    </source>
</evidence>
<dbReference type="SUPFAM" id="SSF48726">
    <property type="entry name" value="Immunoglobulin"/>
    <property type="match status" value="1"/>
</dbReference>
<reference evidence="3" key="3">
    <citation type="submission" date="2025-09" db="UniProtKB">
        <authorList>
            <consortium name="Ensembl"/>
        </authorList>
    </citation>
    <scope>IDENTIFICATION</scope>
</reference>
<dbReference type="GO" id="GO:0002376">
    <property type="term" value="P:immune system process"/>
    <property type="evidence" value="ECO:0007669"/>
    <property type="project" value="UniProtKB-KW"/>
</dbReference>
<dbReference type="Proteomes" id="UP000265140">
    <property type="component" value="Chromosome 15"/>
</dbReference>
<dbReference type="GeneTree" id="ENSGT00940000166007"/>
<dbReference type="InterPro" id="IPR036179">
    <property type="entry name" value="Ig-like_dom_sf"/>
</dbReference>
<reference evidence="3" key="2">
    <citation type="submission" date="2025-08" db="UniProtKB">
        <authorList>
            <consortium name="Ensembl"/>
        </authorList>
    </citation>
    <scope>IDENTIFICATION</scope>
</reference>
<dbReference type="GO" id="GO:0007166">
    <property type="term" value="P:cell surface receptor signaling pathway"/>
    <property type="evidence" value="ECO:0007669"/>
    <property type="project" value="TreeGrafter"/>
</dbReference>
<dbReference type="AlphaFoldDB" id="A0AAY5L212"/>
<evidence type="ECO:0000313" key="4">
    <source>
        <dbReference type="Proteomes" id="UP000265140"/>
    </source>
</evidence>
<evidence type="ECO:0008006" key="5">
    <source>
        <dbReference type="Google" id="ProtNLM"/>
    </source>
</evidence>
<keyword evidence="4" id="KW-1185">Reference proteome</keyword>
<name>A0AAY5L212_ESOLU</name>
<dbReference type="GO" id="GO:0005886">
    <property type="term" value="C:plasma membrane"/>
    <property type="evidence" value="ECO:0007669"/>
    <property type="project" value="TreeGrafter"/>
</dbReference>
<evidence type="ECO:0000313" key="3">
    <source>
        <dbReference type="Ensembl" id="ENSELUP00000094590.1"/>
    </source>
</evidence>
<sequence>MTRIIMYHLYYKVTVLVSLLLYIILYQSPSMILVKPDAPSTLNCSHKIPSYYTILWYHRSVGDTALKLIGYSYYKTPDVEPTYKGYFNVSGDGSSEAPLVLLKPRLTKDSGEYFCAASYAQCFTTPSLLYKNPTDPL</sequence>
<reference evidence="3 4" key="1">
    <citation type="submission" date="2020-02" db="EMBL/GenBank/DDBJ databases">
        <title>Esox lucius (northern pike) genome, fEsoLuc1, primary haplotype.</title>
        <authorList>
            <person name="Myers G."/>
            <person name="Karagic N."/>
            <person name="Meyer A."/>
            <person name="Pippel M."/>
            <person name="Reichard M."/>
            <person name="Winkler S."/>
            <person name="Tracey A."/>
            <person name="Sims Y."/>
            <person name="Howe K."/>
            <person name="Rhie A."/>
            <person name="Formenti G."/>
            <person name="Durbin R."/>
            <person name="Fedrigo O."/>
            <person name="Jarvis E.D."/>
        </authorList>
    </citation>
    <scope>NUCLEOTIDE SEQUENCE [LARGE SCALE GENOMIC DNA]</scope>
</reference>
<dbReference type="CDD" id="cd00099">
    <property type="entry name" value="IgV"/>
    <property type="match status" value="1"/>
</dbReference>
<dbReference type="Gene3D" id="2.60.40.10">
    <property type="entry name" value="Immunoglobulins"/>
    <property type="match status" value="1"/>
</dbReference>
<keyword evidence="2" id="KW-0472">Membrane</keyword>
<proteinExistence type="predicted"/>
<protein>
    <recommendedName>
        <fullName evidence="5">Ig-like domain-containing protein</fullName>
    </recommendedName>
</protein>
<feature type="transmembrane region" description="Helical" evidence="2">
    <location>
        <begin position="9"/>
        <end position="26"/>
    </location>
</feature>
<keyword evidence="2" id="KW-1133">Transmembrane helix</keyword>
<evidence type="ECO:0000256" key="1">
    <source>
        <dbReference type="ARBA" id="ARBA00022859"/>
    </source>
</evidence>
<keyword evidence="2" id="KW-0812">Transmembrane</keyword>
<keyword evidence="1" id="KW-0391">Immunity</keyword>
<dbReference type="PANTHER" id="PTHR23268">
    <property type="entry name" value="T-CELL RECEPTOR BETA CHAIN"/>
    <property type="match status" value="1"/>
</dbReference>
<accession>A0AAY5L212</accession>